<keyword evidence="3" id="KW-1185">Reference proteome</keyword>
<evidence type="ECO:0000313" key="3">
    <source>
        <dbReference type="Proteomes" id="UP000095009"/>
    </source>
</evidence>
<evidence type="ECO:0000313" key="2">
    <source>
        <dbReference type="EMBL" id="ODQ66050.1"/>
    </source>
</evidence>
<dbReference type="Proteomes" id="UP000095009">
    <property type="component" value="Unassembled WGS sequence"/>
</dbReference>
<feature type="compositionally biased region" description="Basic and acidic residues" evidence="1">
    <location>
        <begin position="295"/>
        <end position="321"/>
    </location>
</feature>
<evidence type="ECO:0000256" key="1">
    <source>
        <dbReference type="SAM" id="MobiDB-lite"/>
    </source>
</evidence>
<proteinExistence type="predicted"/>
<gene>
    <name evidence="2" type="ORF">NADFUDRAFT_51322</name>
</gene>
<accession>A0A1E3PL90</accession>
<sequence>MTFFQHEEDFFSFLPSRSQIKYPDDYHDLLNMKPVSGEDNISIQKLIHRNTDSNCLSDYPTRDCTSIIPNGVAERDPISKTSTDSTVSIANLHPEISTRIGKFRNHTSPPYHVPLVSGSSEVTQKMEKISTRDIEEVNRIAQKDFPLNDLTDNLRLITREYVTGMCSRRPNSPVTSCVKSLSLETTSNVTCLPHSRKKLLQLDSSSSLNNFPLSIYEDDDFCLIDDKKVFDRETSEDGVESKNHKSAVGSLIDAKSKKSCQNKSSAIKHRVFDEENLEEKEKKRKEKKSKQKKGKDKERKSKETNKKTNEETRKGDSLEPAKDDDDEQVNHSELYISGSEEDEENELLDISSQITVKEVPILIKSQVEQSKPESTVTLPSVPECSKSPKFGKSFNEKIMKIVTNDDIQPIITDIIPLGCSKEKGQLIPQVAGLDIPQYIQCSPEIGSSNVAVFNSDTMIKPTYPSRKETDDHRQDDFKQRIIYQETKAKGNTRKVHAERYMVKLTLKGAAKLKKLNIKSPLERSLAVKTLSVPILEPKDDAGNSNLGFEVPNNMGKKSNNEQSKLLDIIHAAENNSNCEFSSDGSDSIVTNPVIFKKAESLTTRLRPEVKVSSNIRPAQVAICLDPSKPILDSKVDKFPEDVVRMTSLIDKKAKKQGNDVIPSPKRSKVQPATMLVGKTEARSPRFRVGLSKREVIAPLHPYLRKE</sequence>
<name>A0A1E3PL90_9ASCO</name>
<reference evidence="2 3" key="1">
    <citation type="journal article" date="2016" name="Proc. Natl. Acad. Sci. U.S.A.">
        <title>Comparative genomics of biotechnologically important yeasts.</title>
        <authorList>
            <person name="Riley R."/>
            <person name="Haridas S."/>
            <person name="Wolfe K.H."/>
            <person name="Lopes M.R."/>
            <person name="Hittinger C.T."/>
            <person name="Goeker M."/>
            <person name="Salamov A.A."/>
            <person name="Wisecaver J.H."/>
            <person name="Long T.M."/>
            <person name="Calvey C.H."/>
            <person name="Aerts A.L."/>
            <person name="Barry K.W."/>
            <person name="Choi C."/>
            <person name="Clum A."/>
            <person name="Coughlan A.Y."/>
            <person name="Deshpande S."/>
            <person name="Douglass A.P."/>
            <person name="Hanson S.J."/>
            <person name="Klenk H.-P."/>
            <person name="LaButti K.M."/>
            <person name="Lapidus A."/>
            <person name="Lindquist E.A."/>
            <person name="Lipzen A.M."/>
            <person name="Meier-Kolthoff J.P."/>
            <person name="Ohm R.A."/>
            <person name="Otillar R.P."/>
            <person name="Pangilinan J.L."/>
            <person name="Peng Y."/>
            <person name="Rokas A."/>
            <person name="Rosa C.A."/>
            <person name="Scheuner C."/>
            <person name="Sibirny A.A."/>
            <person name="Slot J.C."/>
            <person name="Stielow J.B."/>
            <person name="Sun H."/>
            <person name="Kurtzman C.P."/>
            <person name="Blackwell M."/>
            <person name="Grigoriev I.V."/>
            <person name="Jeffries T.W."/>
        </authorList>
    </citation>
    <scope>NUCLEOTIDE SEQUENCE [LARGE SCALE GENOMIC DNA]</scope>
    <source>
        <strain evidence="2 3">DSM 6958</strain>
    </source>
</reference>
<feature type="compositionally biased region" description="Basic and acidic residues" evidence="1">
    <location>
        <begin position="233"/>
        <end position="243"/>
    </location>
</feature>
<dbReference type="EMBL" id="KV454409">
    <property type="protein sequence ID" value="ODQ66050.1"/>
    <property type="molecule type" value="Genomic_DNA"/>
</dbReference>
<feature type="compositionally biased region" description="Basic residues" evidence="1">
    <location>
        <begin position="282"/>
        <end position="294"/>
    </location>
</feature>
<feature type="region of interest" description="Disordered" evidence="1">
    <location>
        <begin position="233"/>
        <end position="329"/>
    </location>
</feature>
<dbReference type="AlphaFoldDB" id="A0A1E3PL90"/>
<organism evidence="2 3">
    <name type="scientific">Nadsonia fulvescens var. elongata DSM 6958</name>
    <dbReference type="NCBI Taxonomy" id="857566"/>
    <lineage>
        <taxon>Eukaryota</taxon>
        <taxon>Fungi</taxon>
        <taxon>Dikarya</taxon>
        <taxon>Ascomycota</taxon>
        <taxon>Saccharomycotina</taxon>
        <taxon>Dipodascomycetes</taxon>
        <taxon>Dipodascales</taxon>
        <taxon>Dipodascales incertae sedis</taxon>
        <taxon>Nadsonia</taxon>
    </lineage>
</organism>
<protein>
    <submittedName>
        <fullName evidence="2">Uncharacterized protein</fullName>
    </submittedName>
</protein>